<accession>A0A381QK62</accession>
<dbReference type="NCBIfam" id="TIGR00278">
    <property type="entry name" value="membrane protein insertion efficiency factor YidD"/>
    <property type="match status" value="1"/>
</dbReference>
<protein>
    <recommendedName>
        <fullName evidence="2">Membrane protein insertion efficiency factor YidD</fullName>
    </recommendedName>
</protein>
<sequence length="72" mass="8272">MKIIVYPFILFIKFYQITISPLLPSTCRFSPTCSEYSKLCLLKHGLIKGLFLSFKRIIRCHPWGGKGLDPVP</sequence>
<dbReference type="EMBL" id="UINC01001398">
    <property type="protein sequence ID" value="SUZ79721.1"/>
    <property type="molecule type" value="Genomic_DNA"/>
</dbReference>
<dbReference type="PANTHER" id="PTHR33383:SF1">
    <property type="entry name" value="MEMBRANE PROTEIN INSERTION EFFICIENCY FACTOR-RELATED"/>
    <property type="match status" value="1"/>
</dbReference>
<dbReference type="InterPro" id="IPR002696">
    <property type="entry name" value="Membr_insert_effic_factor_YidD"/>
</dbReference>
<dbReference type="AlphaFoldDB" id="A0A381QK62"/>
<evidence type="ECO:0008006" key="2">
    <source>
        <dbReference type="Google" id="ProtNLM"/>
    </source>
</evidence>
<dbReference type="Pfam" id="PF01809">
    <property type="entry name" value="YidD"/>
    <property type="match status" value="1"/>
</dbReference>
<proteinExistence type="inferred from homology"/>
<evidence type="ECO:0000313" key="1">
    <source>
        <dbReference type="EMBL" id="SUZ79721.1"/>
    </source>
</evidence>
<organism evidence="1">
    <name type="scientific">marine metagenome</name>
    <dbReference type="NCBI Taxonomy" id="408172"/>
    <lineage>
        <taxon>unclassified sequences</taxon>
        <taxon>metagenomes</taxon>
        <taxon>ecological metagenomes</taxon>
    </lineage>
</organism>
<dbReference type="PANTHER" id="PTHR33383">
    <property type="entry name" value="MEMBRANE PROTEIN INSERTION EFFICIENCY FACTOR-RELATED"/>
    <property type="match status" value="1"/>
</dbReference>
<name>A0A381QK62_9ZZZZ</name>
<reference evidence="1" key="1">
    <citation type="submission" date="2018-05" db="EMBL/GenBank/DDBJ databases">
        <authorList>
            <person name="Lanie J.A."/>
            <person name="Ng W.-L."/>
            <person name="Kazmierczak K.M."/>
            <person name="Andrzejewski T.M."/>
            <person name="Davidsen T.M."/>
            <person name="Wayne K.J."/>
            <person name="Tettelin H."/>
            <person name="Glass J.I."/>
            <person name="Rusch D."/>
            <person name="Podicherti R."/>
            <person name="Tsui H.-C.T."/>
            <person name="Winkler M.E."/>
        </authorList>
    </citation>
    <scope>NUCLEOTIDE SEQUENCE</scope>
</reference>
<dbReference type="HAMAP" id="MF_00386">
    <property type="entry name" value="UPF0161_YidD"/>
    <property type="match status" value="1"/>
</dbReference>
<gene>
    <name evidence="1" type="ORF">METZ01_LOCUS32575</name>
</gene>
<dbReference type="SMART" id="SM01234">
    <property type="entry name" value="Haemolytic"/>
    <property type="match status" value="1"/>
</dbReference>